<dbReference type="SUPFAM" id="SSF52317">
    <property type="entry name" value="Class I glutamine amidotransferase-like"/>
    <property type="match status" value="1"/>
</dbReference>
<dbReference type="InterPro" id="IPR046540">
    <property type="entry name" value="DMFA2_C"/>
</dbReference>
<evidence type="ECO:0000313" key="2">
    <source>
        <dbReference type="EMBL" id="VAX40936.1"/>
    </source>
</evidence>
<evidence type="ECO:0000259" key="1">
    <source>
        <dbReference type="Pfam" id="PF20254"/>
    </source>
</evidence>
<dbReference type="InterPro" id="IPR029062">
    <property type="entry name" value="Class_I_gatase-like"/>
</dbReference>
<organism evidence="2">
    <name type="scientific">hydrothermal vent metagenome</name>
    <dbReference type="NCBI Taxonomy" id="652676"/>
    <lineage>
        <taxon>unclassified sequences</taxon>
        <taxon>metagenomes</taxon>
        <taxon>ecological metagenomes</taxon>
    </lineage>
</organism>
<reference evidence="2" key="1">
    <citation type="submission" date="2018-06" db="EMBL/GenBank/DDBJ databases">
        <authorList>
            <person name="Zhirakovskaya E."/>
        </authorList>
    </citation>
    <scope>NUCLEOTIDE SEQUENCE</scope>
</reference>
<accession>A0A3B1DDM6</accession>
<dbReference type="Pfam" id="PF20254">
    <property type="entry name" value="DMFA2_C"/>
    <property type="match status" value="1"/>
</dbReference>
<feature type="domain" description="N,N-dimethylformamidase beta subunit-like C-terminal" evidence="1">
    <location>
        <begin position="102"/>
        <end position="270"/>
    </location>
</feature>
<protein>
    <recommendedName>
        <fullName evidence="1">N,N-dimethylformamidase beta subunit-like C-terminal domain-containing protein</fullName>
    </recommendedName>
</protein>
<dbReference type="AlphaFoldDB" id="A0A3B1DDM6"/>
<feature type="non-terminal residue" evidence="2">
    <location>
        <position position="271"/>
    </location>
</feature>
<name>A0A3B1DDM6_9ZZZZ</name>
<dbReference type="EMBL" id="UOGK01000469">
    <property type="protein sequence ID" value="VAX40936.1"/>
    <property type="molecule type" value="Genomic_DNA"/>
</dbReference>
<proteinExistence type="predicted"/>
<gene>
    <name evidence="2" type="ORF">MNBD_PLANCTO03-1445</name>
</gene>
<sequence>MSMRSWLVVVLGSMLSFLHVDVNGASGDGSETTASEDRFAQYIEGYTEEHSYAPGETIRFHVSTTSPTFTIKVSRIVFPWWNYDPALVTVTDIPGEFHPIPEQGWLGANWPMSYEMVVDETWVTGSYMAQFVTENGSVHYHPFFVRPAVFGSVSRMAFVGNFSTLASYNTWGGRDYYTMPRAYKASLRRPFYYGSGKGRSQWSHRMHCHLEQYGYEMEYITEWDIEQQPEILREYDVIVFAGHHEYVSTTFYDALQDHHDRGGHLAMFDAD</sequence>